<proteinExistence type="predicted"/>
<gene>
    <name evidence="1" type="ORF">K6L26_23890</name>
</gene>
<dbReference type="Proteomes" id="UP000825598">
    <property type="component" value="Chromosome"/>
</dbReference>
<evidence type="ECO:0000313" key="1">
    <source>
        <dbReference type="EMBL" id="QZH65015.1"/>
    </source>
</evidence>
<name>A0ACD1FDB1_MYCFR</name>
<accession>A0ACD1FDB1</accession>
<sequence length="96" mass="10650">MTDPDGLAEDLWGGIEESKRLGYSPARFIQLVQQHGAVEATRRVVDTDAPADGFVTLAYLMTPPRPDFTSEQLVLNYPGLFSDEVVRKARSRLNQG</sequence>
<organism evidence="1 2">
    <name type="scientific">Mycolicibacterium farcinogenes</name>
    <name type="common">Mycobacterium farcinogenes</name>
    <dbReference type="NCBI Taxonomy" id="1802"/>
    <lineage>
        <taxon>Bacteria</taxon>
        <taxon>Bacillati</taxon>
        <taxon>Actinomycetota</taxon>
        <taxon>Actinomycetes</taxon>
        <taxon>Mycobacteriales</taxon>
        <taxon>Mycobacteriaceae</taxon>
        <taxon>Mycolicibacterium</taxon>
    </lineage>
</organism>
<protein>
    <submittedName>
        <fullName evidence="1">Uncharacterized protein</fullName>
    </submittedName>
</protein>
<evidence type="ECO:0000313" key="2">
    <source>
        <dbReference type="Proteomes" id="UP000825598"/>
    </source>
</evidence>
<dbReference type="EMBL" id="CP081673">
    <property type="protein sequence ID" value="QZH65015.1"/>
    <property type="molecule type" value="Genomic_DNA"/>
</dbReference>
<reference evidence="1" key="1">
    <citation type="submission" date="2021-07" db="EMBL/GenBank/DDBJ databases">
        <title>Complete Genome Sequences of Mycobacterium farcinogenes Isolated from Clinical Specimens from Patients in Thailand.</title>
        <authorList>
            <person name="Sodsai P."/>
        </authorList>
    </citation>
    <scope>NUCLEOTIDE SEQUENCE</scope>
    <source>
        <strain evidence="1">BKK/CU-MFGFA-001</strain>
    </source>
</reference>
<keyword evidence="2" id="KW-1185">Reference proteome</keyword>